<dbReference type="GeneID" id="37017204"/>
<gene>
    <name evidence="1" type="ORF">BCV69DRAFT_71132</name>
</gene>
<dbReference type="EMBL" id="KZ819336">
    <property type="protein sequence ID" value="PWN18372.1"/>
    <property type="molecule type" value="Genomic_DNA"/>
</dbReference>
<protein>
    <submittedName>
        <fullName evidence="1">Uncharacterized protein</fullName>
    </submittedName>
</protein>
<organism evidence="1 2">
    <name type="scientific">Pseudomicrostroma glucosiphilum</name>
    <dbReference type="NCBI Taxonomy" id="1684307"/>
    <lineage>
        <taxon>Eukaryota</taxon>
        <taxon>Fungi</taxon>
        <taxon>Dikarya</taxon>
        <taxon>Basidiomycota</taxon>
        <taxon>Ustilaginomycotina</taxon>
        <taxon>Exobasidiomycetes</taxon>
        <taxon>Microstromatales</taxon>
        <taxon>Microstromatales incertae sedis</taxon>
        <taxon>Pseudomicrostroma</taxon>
    </lineage>
</organism>
<evidence type="ECO:0000313" key="1">
    <source>
        <dbReference type="EMBL" id="PWN18372.1"/>
    </source>
</evidence>
<dbReference type="OrthoDB" id="2592994at2759"/>
<evidence type="ECO:0000313" key="2">
    <source>
        <dbReference type="Proteomes" id="UP000245942"/>
    </source>
</evidence>
<keyword evidence="2" id="KW-1185">Reference proteome</keyword>
<accession>A0A316TYS8</accession>
<dbReference type="AlphaFoldDB" id="A0A316TYS8"/>
<name>A0A316TYS8_9BASI</name>
<reference evidence="1 2" key="1">
    <citation type="journal article" date="2018" name="Mol. Biol. Evol.">
        <title>Broad Genomic Sampling Reveals a Smut Pathogenic Ancestry of the Fungal Clade Ustilaginomycotina.</title>
        <authorList>
            <person name="Kijpornyongpan T."/>
            <person name="Mondo S.J."/>
            <person name="Barry K."/>
            <person name="Sandor L."/>
            <person name="Lee J."/>
            <person name="Lipzen A."/>
            <person name="Pangilinan J."/>
            <person name="LaButti K."/>
            <person name="Hainaut M."/>
            <person name="Henrissat B."/>
            <person name="Grigoriev I.V."/>
            <person name="Spatafora J.W."/>
            <person name="Aime M.C."/>
        </authorList>
    </citation>
    <scope>NUCLEOTIDE SEQUENCE [LARGE SCALE GENOMIC DNA]</scope>
    <source>
        <strain evidence="1 2">MCA 4718</strain>
    </source>
</reference>
<dbReference type="RefSeq" id="XP_025345532.1">
    <property type="nucleotide sequence ID" value="XM_025495470.1"/>
</dbReference>
<dbReference type="Proteomes" id="UP000245942">
    <property type="component" value="Unassembled WGS sequence"/>
</dbReference>
<proteinExistence type="predicted"/>
<sequence>MSDSAIDSSLEPSTINNPSYVLASALSNVAETESIGMNLTHRINQAYFRLGEAYVNFGKSTFESCPAPDSTAFHALVFGSAVVAMRAGASEQVDQTVSEAGLKKRLERARRFWFVVQCLDERVLELVDILCVSRLDKISFVRLRQMAQTLSSLTLASRVLRPEAATTHIRALNQ</sequence>